<feature type="transmembrane region" description="Helical" evidence="1">
    <location>
        <begin position="6"/>
        <end position="25"/>
    </location>
</feature>
<dbReference type="STRING" id="2074.BG845_05445"/>
<protein>
    <recommendedName>
        <fullName evidence="4">Secreted protein</fullName>
    </recommendedName>
</protein>
<organism evidence="2 3">
    <name type="scientific">Pseudonocardia autotrophica</name>
    <name type="common">Amycolata autotrophica</name>
    <name type="synonym">Nocardia autotrophica</name>
    <dbReference type="NCBI Taxonomy" id="2074"/>
    <lineage>
        <taxon>Bacteria</taxon>
        <taxon>Bacillati</taxon>
        <taxon>Actinomycetota</taxon>
        <taxon>Actinomycetes</taxon>
        <taxon>Pseudonocardiales</taxon>
        <taxon>Pseudonocardiaceae</taxon>
        <taxon>Pseudonocardia</taxon>
    </lineage>
</organism>
<dbReference type="RefSeq" id="WP_085915572.1">
    <property type="nucleotide sequence ID" value="NZ_AP018920.1"/>
</dbReference>
<evidence type="ECO:0000313" key="3">
    <source>
        <dbReference type="Proteomes" id="UP000194360"/>
    </source>
</evidence>
<evidence type="ECO:0000313" key="2">
    <source>
        <dbReference type="EMBL" id="OSY36368.1"/>
    </source>
</evidence>
<proteinExistence type="predicted"/>
<keyword evidence="3" id="KW-1185">Reference proteome</keyword>
<comment type="caution">
    <text evidence="2">The sequence shown here is derived from an EMBL/GenBank/DDBJ whole genome shotgun (WGS) entry which is preliminary data.</text>
</comment>
<sequence length="194" mass="21901">MTPDVVMWVVIAAVVLLVLGAVLVVGSRMRGRRRTAALRRHFGPEYDHVVEHSGGRTQGEAELQRRLSRRNGLDVRELDADEREQFAAGFQQAQNSFVETPRTGLRDTDLLVQQVMRSRGYPVEHFSEREAMVSVDHPDLVGHYRAAHAIAVADTQDDADTEQLRQAMVDYRYLFDELIGAGHPESTHRDLRAS</sequence>
<keyword evidence="1" id="KW-0472">Membrane</keyword>
<evidence type="ECO:0008006" key="4">
    <source>
        <dbReference type="Google" id="ProtNLM"/>
    </source>
</evidence>
<keyword evidence="1" id="KW-1133">Transmembrane helix</keyword>
<dbReference type="AlphaFoldDB" id="A0A1Y2MPG6"/>
<evidence type="ECO:0000256" key="1">
    <source>
        <dbReference type="SAM" id="Phobius"/>
    </source>
</evidence>
<keyword evidence="1" id="KW-0812">Transmembrane</keyword>
<name>A0A1Y2MPG6_PSEAH</name>
<dbReference type="OrthoDB" id="7502542at2"/>
<reference evidence="2 3" key="1">
    <citation type="submission" date="2016-09" db="EMBL/GenBank/DDBJ databases">
        <title>Pseudonocardia autotrophica DSM535, a candidate organism with high potential of specific P450 cytochromes.</title>
        <authorList>
            <person name="Grumaz C."/>
            <person name="Vainshtein Y."/>
            <person name="Kirstahler P."/>
            <person name="Sohn K."/>
        </authorList>
    </citation>
    <scope>NUCLEOTIDE SEQUENCE [LARGE SCALE GENOMIC DNA]</scope>
    <source>
        <strain evidence="2 3">DSM 535</strain>
    </source>
</reference>
<dbReference type="EMBL" id="MIGB01000040">
    <property type="protein sequence ID" value="OSY36368.1"/>
    <property type="molecule type" value="Genomic_DNA"/>
</dbReference>
<dbReference type="Proteomes" id="UP000194360">
    <property type="component" value="Unassembled WGS sequence"/>
</dbReference>
<accession>A0A1Y2MPG6</accession>
<gene>
    <name evidence="2" type="ORF">BG845_05445</name>
</gene>